<dbReference type="InterPro" id="IPR013149">
    <property type="entry name" value="ADH-like_C"/>
</dbReference>
<keyword evidence="1" id="KW-0560">Oxidoreductase</keyword>
<dbReference type="InterPro" id="IPR036291">
    <property type="entry name" value="NAD(P)-bd_dom_sf"/>
</dbReference>
<organism evidence="3 4">
    <name type="scientific">Streptomyces hoynatensis</name>
    <dbReference type="NCBI Taxonomy" id="1141874"/>
    <lineage>
        <taxon>Bacteria</taxon>
        <taxon>Bacillati</taxon>
        <taxon>Actinomycetota</taxon>
        <taxon>Actinomycetes</taxon>
        <taxon>Kitasatosporales</taxon>
        <taxon>Streptomycetaceae</taxon>
        <taxon>Streptomyces</taxon>
    </lineage>
</organism>
<dbReference type="EMBL" id="RBAL01000007">
    <property type="protein sequence ID" value="RKN41737.1"/>
    <property type="molecule type" value="Genomic_DNA"/>
</dbReference>
<dbReference type="Pfam" id="PF16884">
    <property type="entry name" value="ADH_N_2"/>
    <property type="match status" value="1"/>
</dbReference>
<name>A0A3A9Z335_9ACTN</name>
<dbReference type="InterPro" id="IPR041694">
    <property type="entry name" value="ADH_N_2"/>
</dbReference>
<dbReference type="Proteomes" id="UP000272474">
    <property type="component" value="Unassembled WGS sequence"/>
</dbReference>
<dbReference type="Gene3D" id="3.40.50.720">
    <property type="entry name" value="NAD(P)-binding Rossmann-like Domain"/>
    <property type="match status" value="1"/>
</dbReference>
<evidence type="ECO:0000256" key="1">
    <source>
        <dbReference type="ARBA" id="ARBA00023002"/>
    </source>
</evidence>
<dbReference type="Gene3D" id="3.90.180.10">
    <property type="entry name" value="Medium-chain alcohol dehydrogenases, catalytic domain"/>
    <property type="match status" value="1"/>
</dbReference>
<sequence length="343" mass="36194">MTQAPPPIPDTHRELRLAARPKGLPGPEHFELAETAVPRPGPGEVLVRNRLMSLVTVMHSLMDEHANLPMPAFSLGEPPWGPVVGEVVRAPADGPFAVGDLVAHRASWREYAVVAADAARRVDPEVLPDPAWYLSSAVTAWLGVVKGAEVREGDTVFVSGAAGAVGSLAGQLARLRGAARVIGSTGSRRKGEYLRRELGYDAVVHRGEGEPPIEEQLRAAAPEGLDAVFDNVGGEQLRAALAVARPLARVALIGALAGQVPGGAGAKVEIEPFSLIGRSITLRALGGVHWLSFAPEAEREVGRAARAGKLRLPQARLRGIAQAPAALRELLEGRHIGQVLVEL</sequence>
<dbReference type="CDD" id="cd05288">
    <property type="entry name" value="PGDH"/>
    <property type="match status" value="1"/>
</dbReference>
<dbReference type="SUPFAM" id="SSF50129">
    <property type="entry name" value="GroES-like"/>
    <property type="match status" value="1"/>
</dbReference>
<protein>
    <submittedName>
        <fullName evidence="3">NADP-dependent oxidoreductase</fullName>
    </submittedName>
</protein>
<dbReference type="SMART" id="SM00829">
    <property type="entry name" value="PKS_ER"/>
    <property type="match status" value="1"/>
</dbReference>
<comment type="caution">
    <text evidence="3">The sequence shown here is derived from an EMBL/GenBank/DDBJ whole genome shotgun (WGS) entry which is preliminary data.</text>
</comment>
<dbReference type="InterPro" id="IPR020843">
    <property type="entry name" value="ER"/>
</dbReference>
<feature type="domain" description="Enoyl reductase (ER)" evidence="2">
    <location>
        <begin position="23"/>
        <end position="341"/>
    </location>
</feature>
<gene>
    <name evidence="3" type="ORF">D7294_14790</name>
</gene>
<accession>A0A3A9Z335</accession>
<dbReference type="InterPro" id="IPR045010">
    <property type="entry name" value="MDR_fam"/>
</dbReference>
<dbReference type="PANTHER" id="PTHR43205">
    <property type="entry name" value="PROSTAGLANDIN REDUCTASE"/>
    <property type="match status" value="1"/>
</dbReference>
<evidence type="ECO:0000259" key="2">
    <source>
        <dbReference type="SMART" id="SM00829"/>
    </source>
</evidence>
<dbReference type="InterPro" id="IPR011032">
    <property type="entry name" value="GroES-like_sf"/>
</dbReference>
<keyword evidence="4" id="KW-1185">Reference proteome</keyword>
<dbReference type="Pfam" id="PF00107">
    <property type="entry name" value="ADH_zinc_N"/>
    <property type="match status" value="1"/>
</dbReference>
<dbReference type="RefSeq" id="WP_120679676.1">
    <property type="nucleotide sequence ID" value="NZ_RBAL01000007.1"/>
</dbReference>
<dbReference type="AlphaFoldDB" id="A0A3A9Z335"/>
<evidence type="ECO:0000313" key="4">
    <source>
        <dbReference type="Proteomes" id="UP000272474"/>
    </source>
</evidence>
<dbReference type="GO" id="GO:0016628">
    <property type="term" value="F:oxidoreductase activity, acting on the CH-CH group of donors, NAD or NADP as acceptor"/>
    <property type="evidence" value="ECO:0007669"/>
    <property type="project" value="InterPro"/>
</dbReference>
<dbReference type="SUPFAM" id="SSF51735">
    <property type="entry name" value="NAD(P)-binding Rossmann-fold domains"/>
    <property type="match status" value="1"/>
</dbReference>
<reference evidence="3 4" key="1">
    <citation type="journal article" date="2014" name="Int. J. Syst. Evol. Microbiol.">
        <title>Streptomyces hoynatensis sp. nov., isolated from deep marine sediment.</title>
        <authorList>
            <person name="Veyisoglu A."/>
            <person name="Sahin N."/>
        </authorList>
    </citation>
    <scope>NUCLEOTIDE SEQUENCE [LARGE SCALE GENOMIC DNA]</scope>
    <source>
        <strain evidence="3 4">KCTC 29097</strain>
    </source>
</reference>
<evidence type="ECO:0000313" key="3">
    <source>
        <dbReference type="EMBL" id="RKN41737.1"/>
    </source>
</evidence>
<dbReference type="OrthoDB" id="9805663at2"/>
<dbReference type="PANTHER" id="PTHR43205:SF7">
    <property type="entry name" value="PROSTAGLANDIN REDUCTASE 1"/>
    <property type="match status" value="1"/>
</dbReference>
<proteinExistence type="predicted"/>